<protein>
    <recommendedName>
        <fullName evidence="24">Rho-associated protein kinase let-502</fullName>
        <ecNumber evidence="5">2.7.11.1</ecNumber>
    </recommendedName>
    <alternativeName>
        <fullName evidence="25">Lethal protein 502</fullName>
    </alternativeName>
    <alternativeName>
        <fullName evidence="26">Rho-binding kinase let-502</fullName>
    </alternativeName>
</protein>
<keyword evidence="10" id="KW-0479">Metal-binding</keyword>
<dbReference type="Proteomes" id="UP000038040">
    <property type="component" value="Unplaced"/>
</dbReference>
<dbReference type="PROSITE" id="PS50081">
    <property type="entry name" value="ZF_DAG_PE_2"/>
    <property type="match status" value="1"/>
</dbReference>
<comment type="catalytic activity">
    <reaction evidence="20">
        <text>L-threonyl-[protein] + ATP = O-phospho-L-threonyl-[protein] + ADP + H(+)</text>
        <dbReference type="Rhea" id="RHEA:46608"/>
        <dbReference type="Rhea" id="RHEA-COMP:11060"/>
        <dbReference type="Rhea" id="RHEA-COMP:11605"/>
        <dbReference type="ChEBI" id="CHEBI:15378"/>
        <dbReference type="ChEBI" id="CHEBI:30013"/>
        <dbReference type="ChEBI" id="CHEBI:30616"/>
        <dbReference type="ChEBI" id="CHEBI:61977"/>
        <dbReference type="ChEBI" id="CHEBI:456216"/>
        <dbReference type="EC" id="2.7.11.1"/>
    </reaction>
</comment>
<evidence type="ECO:0000256" key="14">
    <source>
        <dbReference type="ARBA" id="ARBA00022833"/>
    </source>
</evidence>
<dbReference type="SMART" id="SM00133">
    <property type="entry name" value="S_TK_X"/>
    <property type="match status" value="1"/>
</dbReference>
<keyword evidence="12" id="KW-0863">Zinc-finger</keyword>
<evidence type="ECO:0000256" key="6">
    <source>
        <dbReference type="ARBA" id="ARBA00022490"/>
    </source>
</evidence>
<dbReference type="GO" id="GO:0005856">
    <property type="term" value="C:cytoskeleton"/>
    <property type="evidence" value="ECO:0007669"/>
    <property type="project" value="UniProtKB-SubCell"/>
</dbReference>
<evidence type="ECO:0000259" key="33">
    <source>
        <dbReference type="PROSITE" id="PS51285"/>
    </source>
</evidence>
<evidence type="ECO:0000313" key="35">
    <source>
        <dbReference type="EMBL" id="VDN50118.1"/>
    </source>
</evidence>
<comment type="subunit">
    <text evidence="23">Interacts with rho-1.</text>
</comment>
<evidence type="ECO:0000256" key="4">
    <source>
        <dbReference type="ARBA" id="ARBA00009903"/>
    </source>
</evidence>
<evidence type="ECO:0000256" key="28">
    <source>
        <dbReference type="PROSITE-ProRule" id="PRU10141"/>
    </source>
</evidence>
<dbReference type="GO" id="GO:1901888">
    <property type="term" value="P:regulation of cell junction assembly"/>
    <property type="evidence" value="ECO:0007669"/>
    <property type="project" value="TreeGrafter"/>
</dbReference>
<evidence type="ECO:0000256" key="16">
    <source>
        <dbReference type="ARBA" id="ARBA00022842"/>
    </source>
</evidence>
<evidence type="ECO:0000313" key="36">
    <source>
        <dbReference type="Proteomes" id="UP000038040"/>
    </source>
</evidence>
<keyword evidence="9" id="KW-0808">Transferase</keyword>
<dbReference type="InterPro" id="IPR011009">
    <property type="entry name" value="Kinase-like_dom_sf"/>
</dbReference>
<evidence type="ECO:0000313" key="37">
    <source>
        <dbReference type="Proteomes" id="UP000274756"/>
    </source>
</evidence>
<keyword evidence="8" id="KW-0597">Phosphoprotein</keyword>
<feature type="region of interest" description="Disordered" evidence="30">
    <location>
        <begin position="1431"/>
        <end position="1467"/>
    </location>
</feature>
<evidence type="ECO:0000256" key="15">
    <source>
        <dbReference type="ARBA" id="ARBA00022840"/>
    </source>
</evidence>
<dbReference type="SMART" id="SM00109">
    <property type="entry name" value="C1"/>
    <property type="match status" value="1"/>
</dbReference>
<dbReference type="InterPro" id="IPR015008">
    <property type="entry name" value="ROCK_Rho-bd_dom"/>
</dbReference>
<evidence type="ECO:0000259" key="31">
    <source>
        <dbReference type="PROSITE" id="PS50011"/>
    </source>
</evidence>
<evidence type="ECO:0000256" key="13">
    <source>
        <dbReference type="ARBA" id="ARBA00022777"/>
    </source>
</evidence>
<feature type="coiled-coil region" evidence="29">
    <location>
        <begin position="885"/>
        <end position="989"/>
    </location>
</feature>
<dbReference type="InterPro" id="IPR000961">
    <property type="entry name" value="AGC-kinase_C"/>
</dbReference>
<evidence type="ECO:0000256" key="1">
    <source>
        <dbReference type="ARBA" id="ARBA00001946"/>
    </source>
</evidence>
<keyword evidence="13" id="KW-0418">Kinase</keyword>
<evidence type="ECO:0000259" key="32">
    <source>
        <dbReference type="PROSITE" id="PS50081"/>
    </source>
</evidence>
<dbReference type="Gene3D" id="3.30.60.20">
    <property type="match status" value="1"/>
</dbReference>
<comment type="similarity">
    <text evidence="4">Belongs to the protein kinase superfamily. AGC Ser/Thr protein kinase family.</text>
</comment>
<dbReference type="AlphaFoldDB" id="A0A0N4U7A6"/>
<feature type="domain" description="AGC-kinase C-terminal" evidence="33">
    <location>
        <begin position="548"/>
        <end position="619"/>
    </location>
</feature>
<accession>A0A0N4U7A6</accession>
<dbReference type="GO" id="GO:0007266">
    <property type="term" value="P:Rho protein signal transduction"/>
    <property type="evidence" value="ECO:0007669"/>
    <property type="project" value="UniProtKB-UniRule"/>
</dbReference>
<dbReference type="EC" id="2.7.11.1" evidence="5"/>
<evidence type="ECO:0000256" key="23">
    <source>
        <dbReference type="ARBA" id="ARBA00065158"/>
    </source>
</evidence>
<reference evidence="38" key="1">
    <citation type="submission" date="2016-04" db="UniProtKB">
        <authorList>
            <consortium name="WormBaseParasite"/>
        </authorList>
    </citation>
    <scope>IDENTIFICATION</scope>
</reference>
<evidence type="ECO:0000256" key="11">
    <source>
        <dbReference type="ARBA" id="ARBA00022741"/>
    </source>
</evidence>
<dbReference type="CDD" id="cd20813">
    <property type="entry name" value="C1_ROCK"/>
    <property type="match status" value="1"/>
</dbReference>
<keyword evidence="11 28" id="KW-0547">Nucleotide-binding</keyword>
<name>A0A0N4U7A6_DRAME</name>
<dbReference type="WBParaSite" id="DME_0000286201-mRNA-1">
    <property type="protein sequence ID" value="DME_0000286201-mRNA-1"/>
    <property type="gene ID" value="DME_0000286201"/>
</dbReference>
<dbReference type="GO" id="GO:0000281">
    <property type="term" value="P:mitotic cytokinesis"/>
    <property type="evidence" value="ECO:0007669"/>
    <property type="project" value="TreeGrafter"/>
</dbReference>
<dbReference type="InterPro" id="IPR000719">
    <property type="entry name" value="Prot_kinase_dom"/>
</dbReference>
<sequence length="1467" mass="170738">MTRTLNQLDKLIASPIRNKEGKEESVMAEALMNVSSTKEGGSVTFPHERKQAVQRIPGTSTLPYPGSPNKTRHSVFSIKTIWPSDIERRMETSKLYNFKNRQGRKLLEKTLLTESDSESGGETTFGMHEIRILMKMHRRRRKIQKCYPTDYTNSQYAYIGTGVFSVYDRFPEHQASILKQKRFPNTANVSNVVRLIHENVKNQSNKMDFFPVFSSMEDGVELSDHLLNPRSLLNVDGLLDALIAVVEDCSYPLLRKTTKNIENFVSRYQEAVKQVCHLRLKGSDFHLIKVIGRGAYGEVQLVRHNISQKVYAMKLLNKSEMIRRADSAFFWEERDIMAHSNSEWIVRLHYAFQDSRFLYMVMEYMPGGDLVNLMTSYDVSEKWARFYTAELVLALDALHCMGFIHRDVKPDNMLISRSGHIKLADFGTCLRMGPDGLVKSSTAVGTPDYISPEVLELQGTEGVYGKEVDWWAVGIFVYEMLVGETPFYADSLMGTYSRIRNHEKELNFPEDVEMSGNAKDLIRKFLSSSKTRLGKNGINSINKHPFFINDDWTFETICKAVPPVVPELKSDDDTSHFDDIDIKEPDPADNFQIPKSFAGNQLPFVGFTYSNELGPISMICKKLTNGFHAGDSSDKLQNALDELNRLSSLDEKLENEKRQLEKDLTSSLIEIKDLTRRLDMEREEMNLKAKMVSSLEEQLSIKGKAEERVKDLERQIIELTEKCRFHAEGEEKARKLYAEIHTKLNSQLELVRELDERLRKNNEEEISFQEKIEQLCAQNMQERENSRRAQQRLNEQSDKIESMRNEISSLREREMNLKCQLGNLNESIVAQRETLKDENRMVNDETKKNNIRLIGELKSAHKKIEQLSLDWEEESRRRSLAQNEIHLINDQLNNLQSSLEYQENELRRTREEKRRLEVQLQTLSSSNRLLQRQLEDIREQFDTESSFVNIYKIEMNAINEELVEKTRRLEQLEEYQRREEERIREMISQLESERLARRIAEENLSTTDKEKTMLEVEVRQLVQRHEKELSAKDAAIQLITQKEEELQLSLQDSRRELLAISERDLDLQRTLGSPEQKIKDLEGQLEREKMMKMTAINKLEEVMAYRQLNGKSKKEKVSKGDVKRRERRIADLEKDLKLERQKYEERLMHFSKENEQLKIALAEEEKLNESLRIEIEAFQHLEMVMNEQKKRERGTSELPEQFNATSNITPVLSEKDINYEGAVSIRLTIKRRHQWQECFAIFNFSGLFFYLTENDRQPFQTILSEKLCHARHVSAADVRFAGENQLPRIFQIFYGTEDNTSTRSSISDIPIGISGSREEKLDKALWNRHDLIELTFHMPTNCDLCVRPLSNFLRPPPAYECKRCRMRFHRDHLGNETIPQCRQTVDARDMLIMAPSSEACEMWVQHLKRFLDFKHAHKTVREIFRKFSKGSSIPRSGSSMKVPMKPTNVPPRSATLPNNSLNVPVSL</sequence>
<keyword evidence="16" id="KW-0460">Magnesium</keyword>
<comment type="cofactor">
    <cofactor evidence="1">
        <name>Mg(2+)</name>
        <dbReference type="ChEBI" id="CHEBI:18420"/>
    </cofactor>
</comment>
<dbReference type="GO" id="GO:0005524">
    <property type="term" value="F:ATP binding"/>
    <property type="evidence" value="ECO:0007669"/>
    <property type="project" value="UniProtKB-UniRule"/>
</dbReference>
<dbReference type="InterPro" id="IPR011993">
    <property type="entry name" value="PH-like_dom_sf"/>
</dbReference>
<feature type="binding site" evidence="28">
    <location>
        <position position="314"/>
    </location>
    <ligand>
        <name>ATP</name>
        <dbReference type="ChEBI" id="CHEBI:30616"/>
    </ligand>
</feature>
<evidence type="ECO:0000256" key="25">
    <source>
        <dbReference type="ARBA" id="ARBA00079005"/>
    </source>
</evidence>
<evidence type="ECO:0000256" key="27">
    <source>
        <dbReference type="PROSITE-ProRule" id="PRU01206"/>
    </source>
</evidence>
<dbReference type="PROSITE" id="PS51859">
    <property type="entry name" value="RHO_BD"/>
    <property type="match status" value="1"/>
</dbReference>
<evidence type="ECO:0000256" key="18">
    <source>
        <dbReference type="ARBA" id="ARBA00023054"/>
    </source>
</evidence>
<dbReference type="PROSITE" id="PS50011">
    <property type="entry name" value="PROTEIN_KINASE_DOM"/>
    <property type="match status" value="1"/>
</dbReference>
<dbReference type="GO" id="GO:0030866">
    <property type="term" value="P:cortical actin cytoskeleton organization"/>
    <property type="evidence" value="ECO:0007669"/>
    <property type="project" value="TreeGrafter"/>
</dbReference>
<dbReference type="GO" id="GO:0048598">
    <property type="term" value="P:embryonic morphogenesis"/>
    <property type="evidence" value="ECO:0007669"/>
    <property type="project" value="TreeGrafter"/>
</dbReference>
<dbReference type="GO" id="GO:0032154">
    <property type="term" value="C:cleavage furrow"/>
    <property type="evidence" value="ECO:0007669"/>
    <property type="project" value="UniProtKB-SubCell"/>
</dbReference>
<comment type="catalytic activity">
    <reaction evidence="21">
        <text>L-seryl-[protein] + ATP = O-phospho-L-seryl-[protein] + ADP + H(+)</text>
        <dbReference type="Rhea" id="RHEA:17989"/>
        <dbReference type="Rhea" id="RHEA-COMP:9863"/>
        <dbReference type="Rhea" id="RHEA-COMP:11604"/>
        <dbReference type="ChEBI" id="CHEBI:15378"/>
        <dbReference type="ChEBI" id="CHEBI:29999"/>
        <dbReference type="ChEBI" id="CHEBI:30616"/>
        <dbReference type="ChEBI" id="CHEBI:83421"/>
        <dbReference type="ChEBI" id="CHEBI:456216"/>
        <dbReference type="EC" id="2.7.11.1"/>
    </reaction>
</comment>
<comment type="function">
    <text evidence="22">Negatively regulates mel-11 to relieve the inhibition of mlc-4, allowing contraction of the circumferentially oriented microfilaments in epidermal cells and thereby regulating myosin II contractility during spermathecal contraction, cleavage furrow contraction in early embryos, and embryonic elongation and morphogenesis. Required for P-cell migration. May also play a role in oocyte cellularization.</text>
</comment>
<dbReference type="STRING" id="318479.A0A0N4U7A6"/>
<dbReference type="PANTHER" id="PTHR22988">
    <property type="entry name" value="MYOTONIC DYSTROPHY S/T KINASE-RELATED"/>
    <property type="match status" value="1"/>
</dbReference>
<dbReference type="OrthoDB" id="3638488at2759"/>
<dbReference type="Pfam" id="PF00433">
    <property type="entry name" value="Pkinase_C"/>
    <property type="match status" value="1"/>
</dbReference>
<dbReference type="GO" id="GO:0072518">
    <property type="term" value="F:Rho-dependent protein serine/threonine kinase activity"/>
    <property type="evidence" value="ECO:0007669"/>
    <property type="project" value="TreeGrafter"/>
</dbReference>
<evidence type="ECO:0000256" key="9">
    <source>
        <dbReference type="ARBA" id="ARBA00022679"/>
    </source>
</evidence>
<dbReference type="GO" id="GO:0008270">
    <property type="term" value="F:zinc ion binding"/>
    <property type="evidence" value="ECO:0007669"/>
    <property type="project" value="UniProtKB-KW"/>
</dbReference>
<dbReference type="GO" id="GO:0031032">
    <property type="term" value="P:actomyosin structure organization"/>
    <property type="evidence" value="ECO:0007669"/>
    <property type="project" value="TreeGrafter"/>
</dbReference>
<evidence type="ECO:0000256" key="30">
    <source>
        <dbReference type="SAM" id="MobiDB-lite"/>
    </source>
</evidence>
<evidence type="ECO:0000256" key="8">
    <source>
        <dbReference type="ARBA" id="ARBA00022553"/>
    </source>
</evidence>
<evidence type="ECO:0000256" key="24">
    <source>
        <dbReference type="ARBA" id="ARBA00068946"/>
    </source>
</evidence>
<dbReference type="InterPro" id="IPR002219">
    <property type="entry name" value="PKC_DAG/PE"/>
</dbReference>
<evidence type="ECO:0000256" key="12">
    <source>
        <dbReference type="ARBA" id="ARBA00022771"/>
    </source>
</evidence>
<evidence type="ECO:0000256" key="10">
    <source>
        <dbReference type="ARBA" id="ARBA00022723"/>
    </source>
</evidence>
<organism evidence="36 38">
    <name type="scientific">Dracunculus medinensis</name>
    <name type="common">Guinea worm</name>
    <dbReference type="NCBI Taxonomy" id="318479"/>
    <lineage>
        <taxon>Eukaryota</taxon>
        <taxon>Metazoa</taxon>
        <taxon>Ecdysozoa</taxon>
        <taxon>Nematoda</taxon>
        <taxon>Chromadorea</taxon>
        <taxon>Rhabditida</taxon>
        <taxon>Spirurina</taxon>
        <taxon>Dracunculoidea</taxon>
        <taxon>Dracunculidae</taxon>
        <taxon>Dracunculus</taxon>
    </lineage>
</organism>
<dbReference type="InterPro" id="IPR017441">
    <property type="entry name" value="Protein_kinase_ATP_BS"/>
</dbReference>
<feature type="domain" description="RhoBD" evidence="34">
    <location>
        <begin position="1033"/>
        <end position="1108"/>
    </location>
</feature>
<proteinExistence type="inferred from homology"/>
<dbReference type="FunFam" id="3.30.200.20:FF:000072">
    <property type="entry name" value="Rho-associated protein kinase 2"/>
    <property type="match status" value="1"/>
</dbReference>
<dbReference type="EMBL" id="UYYG01000001">
    <property type="protein sequence ID" value="VDN50118.1"/>
    <property type="molecule type" value="Genomic_DNA"/>
</dbReference>
<dbReference type="SUPFAM" id="SSF57889">
    <property type="entry name" value="Cysteine-rich domain"/>
    <property type="match status" value="1"/>
</dbReference>
<keyword evidence="6" id="KW-0963">Cytoplasm</keyword>
<dbReference type="InterPro" id="IPR008271">
    <property type="entry name" value="Ser/Thr_kinase_AS"/>
</dbReference>
<feature type="coiled-coil region" evidence="29">
    <location>
        <begin position="636"/>
        <end position="820"/>
    </location>
</feature>
<keyword evidence="37" id="KW-1185">Reference proteome</keyword>
<dbReference type="Proteomes" id="UP000274756">
    <property type="component" value="Unassembled WGS sequence"/>
</dbReference>
<evidence type="ECO:0000313" key="38">
    <source>
        <dbReference type="WBParaSite" id="DME_0000286201-mRNA-1"/>
    </source>
</evidence>
<evidence type="ECO:0000256" key="7">
    <source>
        <dbReference type="ARBA" id="ARBA00022527"/>
    </source>
</evidence>
<keyword evidence="15 28" id="KW-0067">ATP-binding</keyword>
<dbReference type="SUPFAM" id="SSF56112">
    <property type="entry name" value="Protein kinase-like (PK-like)"/>
    <property type="match status" value="1"/>
</dbReference>
<evidence type="ECO:0000259" key="34">
    <source>
        <dbReference type="PROSITE" id="PS51859"/>
    </source>
</evidence>
<dbReference type="FunFam" id="1.10.510.10:FF:000047">
    <property type="entry name" value="Rho-associated protein kinase 1"/>
    <property type="match status" value="1"/>
</dbReference>
<dbReference type="InterPro" id="IPR050839">
    <property type="entry name" value="Rho-assoc_Ser/Thr_Kinase"/>
</dbReference>
<keyword evidence="17" id="KW-0896">Oogenesis</keyword>
<dbReference type="PROSITE" id="PS00108">
    <property type="entry name" value="PROTEIN_KINASE_ST"/>
    <property type="match status" value="1"/>
</dbReference>
<evidence type="ECO:0000256" key="5">
    <source>
        <dbReference type="ARBA" id="ARBA00012513"/>
    </source>
</evidence>
<evidence type="ECO:0000256" key="19">
    <source>
        <dbReference type="ARBA" id="ARBA00023212"/>
    </source>
</evidence>
<dbReference type="Gene3D" id="3.30.200.20">
    <property type="entry name" value="Phosphorylase Kinase, domain 1"/>
    <property type="match status" value="1"/>
</dbReference>
<dbReference type="SMART" id="SM00220">
    <property type="entry name" value="S_TKc"/>
    <property type="match status" value="1"/>
</dbReference>
<keyword evidence="19" id="KW-0206">Cytoskeleton</keyword>
<evidence type="ECO:0000256" key="29">
    <source>
        <dbReference type="SAM" id="Coils"/>
    </source>
</evidence>
<feature type="domain" description="Protein kinase" evidence="31">
    <location>
        <begin position="285"/>
        <end position="547"/>
    </location>
</feature>
<keyword evidence="17" id="KW-0221">Differentiation</keyword>
<dbReference type="GO" id="GO:0031267">
    <property type="term" value="F:small GTPase binding"/>
    <property type="evidence" value="ECO:0007669"/>
    <property type="project" value="InterPro"/>
</dbReference>
<evidence type="ECO:0000256" key="21">
    <source>
        <dbReference type="ARBA" id="ARBA00048679"/>
    </source>
</evidence>
<dbReference type="Gene3D" id="2.30.29.30">
    <property type="entry name" value="Pleckstrin-homology domain (PH domain)/Phosphotyrosine-binding domain (PTB)"/>
    <property type="match status" value="1"/>
</dbReference>
<keyword evidence="7" id="KW-0723">Serine/threonine-protein kinase</keyword>
<dbReference type="GO" id="GO:0005737">
    <property type="term" value="C:cytoplasm"/>
    <property type="evidence" value="ECO:0007669"/>
    <property type="project" value="TreeGrafter"/>
</dbReference>
<evidence type="ECO:0000256" key="20">
    <source>
        <dbReference type="ARBA" id="ARBA00047899"/>
    </source>
</evidence>
<dbReference type="Pfam" id="PF00069">
    <property type="entry name" value="Pkinase"/>
    <property type="match status" value="1"/>
</dbReference>
<comment type="subcellular location">
    <subcellularLocation>
        <location evidence="3">Cleavage furrow</location>
    </subcellularLocation>
    <subcellularLocation>
        <location evidence="2">Cytoplasm</location>
        <location evidence="2">Cytoskeleton</location>
    </subcellularLocation>
</comment>
<dbReference type="PROSITE" id="PS00107">
    <property type="entry name" value="PROTEIN_KINASE_ATP"/>
    <property type="match status" value="1"/>
</dbReference>
<keyword evidence="14" id="KW-0862">Zinc</keyword>
<evidence type="ECO:0000256" key="26">
    <source>
        <dbReference type="ARBA" id="ARBA00082807"/>
    </source>
</evidence>
<dbReference type="GO" id="GO:0048477">
    <property type="term" value="P:oogenesis"/>
    <property type="evidence" value="ECO:0007669"/>
    <property type="project" value="UniProtKB-KW"/>
</dbReference>
<evidence type="ECO:0000256" key="2">
    <source>
        <dbReference type="ARBA" id="ARBA00004245"/>
    </source>
</evidence>
<dbReference type="InterPro" id="IPR046349">
    <property type="entry name" value="C1-like_sf"/>
</dbReference>
<dbReference type="Gene3D" id="1.10.510.10">
    <property type="entry name" value="Transferase(Phosphotransferase) domain 1"/>
    <property type="match status" value="1"/>
</dbReference>
<dbReference type="InterPro" id="IPR017892">
    <property type="entry name" value="Pkinase_C"/>
</dbReference>
<feature type="coiled-coil region" evidence="29">
    <location>
        <begin position="1122"/>
        <end position="1181"/>
    </location>
</feature>
<dbReference type="PANTHER" id="PTHR22988:SF73">
    <property type="entry name" value="RHO-ASSOCIATED PROTEIN KINASE"/>
    <property type="match status" value="1"/>
</dbReference>
<reference evidence="35 37" key="2">
    <citation type="submission" date="2018-11" db="EMBL/GenBank/DDBJ databases">
        <authorList>
            <consortium name="Pathogen Informatics"/>
        </authorList>
    </citation>
    <scope>NUCLEOTIDE SEQUENCE [LARGE SCALE GENOMIC DNA]</scope>
</reference>
<keyword evidence="18 27" id="KW-0175">Coiled coil</keyword>
<evidence type="ECO:0000256" key="22">
    <source>
        <dbReference type="ARBA" id="ARBA00053856"/>
    </source>
</evidence>
<feature type="domain" description="Phorbol-ester/DAG-type" evidence="32">
    <location>
        <begin position="1328"/>
        <end position="1381"/>
    </location>
</feature>
<gene>
    <name evidence="35" type="ORF">DME_LOCUS91</name>
</gene>
<evidence type="ECO:0000256" key="3">
    <source>
        <dbReference type="ARBA" id="ARBA00004626"/>
    </source>
</evidence>
<dbReference type="PROSITE" id="PS51285">
    <property type="entry name" value="AGC_KINASE_CTER"/>
    <property type="match status" value="1"/>
</dbReference>
<evidence type="ECO:0000256" key="17">
    <source>
        <dbReference type="ARBA" id="ARBA00022943"/>
    </source>
</evidence>
<feature type="compositionally biased region" description="Polar residues" evidence="30">
    <location>
        <begin position="1455"/>
        <end position="1467"/>
    </location>
</feature>